<dbReference type="Gene3D" id="2.30.110.10">
    <property type="entry name" value="Electron Transport, Fmn-binding Protein, Chain A"/>
    <property type="match status" value="1"/>
</dbReference>
<dbReference type="InterPro" id="IPR050268">
    <property type="entry name" value="NADH-dep_flavin_reductase"/>
</dbReference>
<evidence type="ECO:0000259" key="3">
    <source>
        <dbReference type="SMART" id="SM00903"/>
    </source>
</evidence>
<dbReference type="Pfam" id="PF08241">
    <property type="entry name" value="Methyltransf_11"/>
    <property type="match status" value="1"/>
</dbReference>
<dbReference type="Pfam" id="PF01613">
    <property type="entry name" value="Flavin_Reduct"/>
    <property type="match status" value="1"/>
</dbReference>
<evidence type="ECO:0000313" key="5">
    <source>
        <dbReference type="Proteomes" id="UP000075420"/>
    </source>
</evidence>
<dbReference type="SMART" id="SM00903">
    <property type="entry name" value="Flavin_Reduct"/>
    <property type="match status" value="1"/>
</dbReference>
<organism evidence="4 5">
    <name type="scientific">Sorangium cellulosum</name>
    <name type="common">Polyangium cellulosum</name>
    <dbReference type="NCBI Taxonomy" id="56"/>
    <lineage>
        <taxon>Bacteria</taxon>
        <taxon>Pseudomonadati</taxon>
        <taxon>Myxococcota</taxon>
        <taxon>Polyangia</taxon>
        <taxon>Polyangiales</taxon>
        <taxon>Polyangiaceae</taxon>
        <taxon>Sorangium</taxon>
    </lineage>
</organism>
<evidence type="ECO:0000313" key="4">
    <source>
        <dbReference type="EMBL" id="KYF50604.1"/>
    </source>
</evidence>
<dbReference type="GO" id="GO:0010181">
    <property type="term" value="F:FMN binding"/>
    <property type="evidence" value="ECO:0007669"/>
    <property type="project" value="InterPro"/>
</dbReference>
<reference evidence="4 5" key="1">
    <citation type="submission" date="2014-02" db="EMBL/GenBank/DDBJ databases">
        <title>The small core and large imbalanced accessory genome model reveals a collaborative survival strategy of Sorangium cellulosum strains in nature.</title>
        <authorList>
            <person name="Han K."/>
            <person name="Peng R."/>
            <person name="Blom J."/>
            <person name="Li Y.-Z."/>
        </authorList>
    </citation>
    <scope>NUCLEOTIDE SEQUENCE [LARGE SCALE GENOMIC DNA]</scope>
    <source>
        <strain evidence="4 5">So0157-25</strain>
    </source>
</reference>
<dbReference type="EMBL" id="JELY01003141">
    <property type="protein sequence ID" value="KYF50604.1"/>
    <property type="molecule type" value="Genomic_DNA"/>
</dbReference>
<gene>
    <name evidence="4" type="ORF">BE08_39400</name>
</gene>
<dbReference type="SUPFAM" id="SSF53335">
    <property type="entry name" value="S-adenosyl-L-methionine-dependent methyltransferases"/>
    <property type="match status" value="1"/>
</dbReference>
<dbReference type="CDD" id="cd02440">
    <property type="entry name" value="AdoMet_MTases"/>
    <property type="match status" value="1"/>
</dbReference>
<dbReference type="GO" id="GO:0042602">
    <property type="term" value="F:riboflavin reductase (NADPH) activity"/>
    <property type="evidence" value="ECO:0007669"/>
    <property type="project" value="TreeGrafter"/>
</dbReference>
<dbReference type="InterPro" id="IPR012349">
    <property type="entry name" value="Split_barrel_FMN-bd"/>
</dbReference>
<keyword evidence="2" id="KW-0560">Oxidoreductase</keyword>
<dbReference type="PANTHER" id="PTHR30466:SF11">
    <property type="entry name" value="FLAVIN-DEPENDENT MONOOXYGENASE, REDUCTASE SUBUNIT HSAB"/>
    <property type="match status" value="1"/>
</dbReference>
<feature type="domain" description="Flavin reductase like" evidence="3">
    <location>
        <begin position="12"/>
        <end position="158"/>
    </location>
</feature>
<evidence type="ECO:0000256" key="2">
    <source>
        <dbReference type="ARBA" id="ARBA00023002"/>
    </source>
</evidence>
<accession>A0A150P4H3</accession>
<dbReference type="PANTHER" id="PTHR30466">
    <property type="entry name" value="FLAVIN REDUCTASE"/>
    <property type="match status" value="1"/>
</dbReference>
<dbReference type="InterPro" id="IPR013216">
    <property type="entry name" value="Methyltransf_11"/>
</dbReference>
<proteinExistence type="inferred from homology"/>
<comment type="similarity">
    <text evidence="1">Belongs to the non-flavoprotein flavin reductase family.</text>
</comment>
<dbReference type="InterPro" id="IPR029063">
    <property type="entry name" value="SAM-dependent_MTases_sf"/>
</dbReference>
<dbReference type="SUPFAM" id="SSF50475">
    <property type="entry name" value="FMN-binding split barrel"/>
    <property type="match status" value="1"/>
</dbReference>
<dbReference type="GO" id="GO:0008757">
    <property type="term" value="F:S-adenosylmethionine-dependent methyltransferase activity"/>
    <property type="evidence" value="ECO:0007669"/>
    <property type="project" value="InterPro"/>
</dbReference>
<name>A0A150P4H3_SORCE</name>
<protein>
    <recommendedName>
        <fullName evidence="3">Flavin reductase like domain-containing protein</fullName>
    </recommendedName>
</protein>
<dbReference type="InterPro" id="IPR002563">
    <property type="entry name" value="Flavin_Rdtase-like_dom"/>
</dbReference>
<evidence type="ECO:0000256" key="1">
    <source>
        <dbReference type="ARBA" id="ARBA00008898"/>
    </source>
</evidence>
<dbReference type="Proteomes" id="UP000075420">
    <property type="component" value="Unassembled WGS sequence"/>
</dbReference>
<dbReference type="AlphaFoldDB" id="A0A150P4H3"/>
<sequence length="387" mass="42163">MLFDPAEFRKVLGQFATGVTLVTTVQDGAPAAMTVNSFSAVSLDPPLVLFCADRRSRTSAAIEASGVFAVNILREQQRDVSDLFAGKGTDIDRQAVLTEAHVAESGSPILKDVLAFIDCKVEHAYDGGDHIIYVGRVLSSGRGEAGAPLLYYRGTYQALDDAWRWRDRYAAKEQATPFHELVDFFDRMQAEGPYATLIDELVTLVDPGVDDRCLDLGCGTGRLTREMGRRCHEAVGIDATAAMVERAAQRAKALGLDNVTFREALATRLPFPDASFDVVTSSNLLLHVPEPGAVLAEAARVLRPGGRLALLEPAAVMNRVAMAGYLRGHRYNPPTAHAMLAWADAAEVTYRHTEDRLTADLGGAGFEVERRERRMNGLALIWVAHKP</sequence>
<comment type="caution">
    <text evidence="4">The sequence shown here is derived from an EMBL/GenBank/DDBJ whole genome shotgun (WGS) entry which is preliminary data.</text>
</comment>
<dbReference type="Gene3D" id="3.40.50.150">
    <property type="entry name" value="Vaccinia Virus protein VP39"/>
    <property type="match status" value="1"/>
</dbReference>